<gene>
    <name evidence="2" type="ordered locus">Htur_3839</name>
</gene>
<dbReference type="CDD" id="cd00531">
    <property type="entry name" value="NTF2_like"/>
    <property type="match status" value="1"/>
</dbReference>
<name>D2S002_HALTV</name>
<evidence type="ECO:0000313" key="3">
    <source>
        <dbReference type="Proteomes" id="UP000001903"/>
    </source>
</evidence>
<sequence length="145" mass="16952">MGQQDSIREVRDYQEIQGLRAGYSHTIDRAIETGDWDEFVSLYTEDAVVDYPQATLNGHDEIEEFGRDLEELYEYSMHTVQMPRLEIDGDEATGRWYMLVFYVASDGSEGHALGYYEDEYRRVDGEWLFSRVKARVQEDSDGYHV</sequence>
<feature type="domain" description="SnoaL-like" evidence="1">
    <location>
        <begin position="8"/>
        <end position="132"/>
    </location>
</feature>
<reference evidence="2 3" key="1">
    <citation type="journal article" date="2010" name="Stand. Genomic Sci.">
        <title>Complete genome sequence of Haloterrigena turkmenica type strain (4k).</title>
        <authorList>
            <person name="Saunders E."/>
            <person name="Tindall B.J."/>
            <person name="Fahnrich R."/>
            <person name="Lapidus A."/>
            <person name="Copeland A."/>
            <person name="Del Rio T.G."/>
            <person name="Lucas S."/>
            <person name="Chen F."/>
            <person name="Tice H."/>
            <person name="Cheng J.F."/>
            <person name="Han C."/>
            <person name="Detter J.C."/>
            <person name="Bruce D."/>
            <person name="Goodwin L."/>
            <person name="Chain P."/>
            <person name="Pitluck S."/>
            <person name="Pati A."/>
            <person name="Ivanova N."/>
            <person name="Mavromatis K."/>
            <person name="Chen A."/>
            <person name="Palaniappan K."/>
            <person name="Land M."/>
            <person name="Hauser L."/>
            <person name="Chang Y.J."/>
            <person name="Jeffries C.D."/>
            <person name="Brettin T."/>
            <person name="Rohde M."/>
            <person name="Goker M."/>
            <person name="Bristow J."/>
            <person name="Eisen J.A."/>
            <person name="Markowitz V."/>
            <person name="Hugenholtz P."/>
            <person name="Klenk H.P."/>
            <person name="Kyrpides N.C."/>
        </authorList>
    </citation>
    <scope>NUCLEOTIDE SEQUENCE [LARGE SCALE GENOMIC DNA]</scope>
    <source>
        <strain evidence="3">ATCC 51198 / DSM 5511 / JCM 9101 / NCIMB 13204 / VKM B-1734 / 4k</strain>
    </source>
</reference>
<dbReference type="AlphaFoldDB" id="D2S002"/>
<dbReference type="OrthoDB" id="350084at2157"/>
<dbReference type="InterPro" id="IPR037401">
    <property type="entry name" value="SnoaL-like"/>
</dbReference>
<dbReference type="SUPFAM" id="SSF54427">
    <property type="entry name" value="NTF2-like"/>
    <property type="match status" value="1"/>
</dbReference>
<geneLocation type="plasmid" evidence="2 3">
    <name>pHTUR01</name>
</geneLocation>
<dbReference type="Pfam" id="PF13577">
    <property type="entry name" value="SnoaL_4"/>
    <property type="match status" value="1"/>
</dbReference>
<dbReference type="RefSeq" id="WP_012944943.1">
    <property type="nucleotide sequence ID" value="NC_013744.1"/>
</dbReference>
<dbReference type="Gene3D" id="3.10.450.50">
    <property type="match status" value="1"/>
</dbReference>
<protein>
    <recommendedName>
        <fullName evidence="1">SnoaL-like domain-containing protein</fullName>
    </recommendedName>
</protein>
<dbReference type="EMBL" id="CP001861">
    <property type="protein sequence ID" value="ADB62699.1"/>
    <property type="molecule type" value="Genomic_DNA"/>
</dbReference>
<keyword evidence="2" id="KW-0614">Plasmid</keyword>
<dbReference type="GeneID" id="8744467"/>
<organism evidence="2 3">
    <name type="scientific">Haloterrigena turkmenica (strain ATCC 51198 / DSM 5511 / JCM 9101 / NCIMB 13204 / VKM B-1734 / 4k)</name>
    <name type="common">Halococcus turkmenicus</name>
    <dbReference type="NCBI Taxonomy" id="543526"/>
    <lineage>
        <taxon>Archaea</taxon>
        <taxon>Methanobacteriati</taxon>
        <taxon>Methanobacteriota</taxon>
        <taxon>Stenosarchaea group</taxon>
        <taxon>Halobacteria</taxon>
        <taxon>Halobacteriales</taxon>
        <taxon>Natrialbaceae</taxon>
        <taxon>Haloterrigena</taxon>
    </lineage>
</organism>
<dbReference type="Proteomes" id="UP000001903">
    <property type="component" value="Plasmid pHTUR01"/>
</dbReference>
<dbReference type="InterPro" id="IPR032710">
    <property type="entry name" value="NTF2-like_dom_sf"/>
</dbReference>
<dbReference type="HOGENOM" id="CLU_106738_7_2_2"/>
<keyword evidence="3" id="KW-1185">Reference proteome</keyword>
<proteinExistence type="predicted"/>
<evidence type="ECO:0000313" key="2">
    <source>
        <dbReference type="EMBL" id="ADB62699.1"/>
    </source>
</evidence>
<dbReference type="KEGG" id="htu:Htur_3839"/>
<accession>D2S002</accession>
<evidence type="ECO:0000259" key="1">
    <source>
        <dbReference type="Pfam" id="PF13577"/>
    </source>
</evidence>